<dbReference type="PROSITE" id="PS00107">
    <property type="entry name" value="PROTEIN_KINASE_ATP"/>
    <property type="match status" value="1"/>
</dbReference>
<feature type="region of interest" description="Disordered" evidence="4">
    <location>
        <begin position="621"/>
        <end position="643"/>
    </location>
</feature>
<dbReference type="Gene3D" id="1.10.510.10">
    <property type="entry name" value="Transferase(Phosphotransferase) domain 1"/>
    <property type="match status" value="1"/>
</dbReference>
<evidence type="ECO:0000256" key="3">
    <source>
        <dbReference type="PROSITE-ProRule" id="PRU10141"/>
    </source>
</evidence>
<evidence type="ECO:0000259" key="5">
    <source>
        <dbReference type="PROSITE" id="PS50011"/>
    </source>
</evidence>
<dbReference type="SUPFAM" id="SSF56112">
    <property type="entry name" value="Protein kinase-like (PK-like)"/>
    <property type="match status" value="1"/>
</dbReference>
<dbReference type="Proteomes" id="UP001310890">
    <property type="component" value="Unassembled WGS sequence"/>
</dbReference>
<dbReference type="GO" id="GO:0035556">
    <property type="term" value="P:intracellular signal transduction"/>
    <property type="evidence" value="ECO:0007669"/>
    <property type="project" value="TreeGrafter"/>
</dbReference>
<dbReference type="FunFam" id="1.10.510.10:FF:000995">
    <property type="entry name" value="BcCMK3, calcium/calmodulin-dependent protein kinase"/>
    <property type="match status" value="1"/>
</dbReference>
<feature type="compositionally biased region" description="Basic and acidic residues" evidence="4">
    <location>
        <begin position="551"/>
        <end position="567"/>
    </location>
</feature>
<dbReference type="Pfam" id="PF00069">
    <property type="entry name" value="Pkinase"/>
    <property type="match status" value="1"/>
</dbReference>
<dbReference type="EMBL" id="JAVRRL010000007">
    <property type="protein sequence ID" value="KAK5116783.1"/>
    <property type="molecule type" value="Genomic_DNA"/>
</dbReference>
<feature type="region of interest" description="Disordered" evidence="4">
    <location>
        <begin position="1"/>
        <end position="82"/>
    </location>
</feature>
<keyword evidence="1 3" id="KW-0547">Nucleotide-binding</keyword>
<feature type="binding site" evidence="3">
    <location>
        <position position="140"/>
    </location>
    <ligand>
        <name>ATP</name>
        <dbReference type="ChEBI" id="CHEBI:30616"/>
    </ligand>
</feature>
<feature type="compositionally biased region" description="Low complexity" evidence="4">
    <location>
        <begin position="634"/>
        <end position="643"/>
    </location>
</feature>
<keyword evidence="2 3" id="KW-0067">ATP-binding</keyword>
<dbReference type="PANTHER" id="PTHR24346">
    <property type="entry name" value="MAP/MICROTUBULE AFFINITY-REGULATING KINASE"/>
    <property type="match status" value="1"/>
</dbReference>
<dbReference type="GO" id="GO:0005516">
    <property type="term" value="F:calmodulin binding"/>
    <property type="evidence" value="ECO:0007669"/>
    <property type="project" value="TreeGrafter"/>
</dbReference>
<accession>A0AAN7THK8</accession>
<feature type="region of interest" description="Disordered" evidence="4">
    <location>
        <begin position="726"/>
        <end position="798"/>
    </location>
</feature>
<dbReference type="InterPro" id="IPR011009">
    <property type="entry name" value="Kinase-like_dom_sf"/>
</dbReference>
<dbReference type="Gene3D" id="3.30.200.20">
    <property type="entry name" value="Phosphorylase Kinase, domain 1"/>
    <property type="match status" value="1"/>
</dbReference>
<organism evidence="6 7">
    <name type="scientific">Meristemomyces frigidus</name>
    <dbReference type="NCBI Taxonomy" id="1508187"/>
    <lineage>
        <taxon>Eukaryota</taxon>
        <taxon>Fungi</taxon>
        <taxon>Dikarya</taxon>
        <taxon>Ascomycota</taxon>
        <taxon>Pezizomycotina</taxon>
        <taxon>Dothideomycetes</taxon>
        <taxon>Dothideomycetidae</taxon>
        <taxon>Mycosphaerellales</taxon>
        <taxon>Teratosphaeriaceae</taxon>
        <taxon>Meristemomyces</taxon>
    </lineage>
</organism>
<dbReference type="PANTHER" id="PTHR24346:SF77">
    <property type="entry name" value="SERINE THREONINE PROTEIN KINASE"/>
    <property type="match status" value="1"/>
</dbReference>
<evidence type="ECO:0000313" key="7">
    <source>
        <dbReference type="Proteomes" id="UP001310890"/>
    </source>
</evidence>
<feature type="region of interest" description="Disordered" evidence="4">
    <location>
        <begin position="157"/>
        <end position="190"/>
    </location>
</feature>
<protein>
    <recommendedName>
        <fullName evidence="5">Protein kinase domain-containing protein</fullName>
    </recommendedName>
</protein>
<evidence type="ECO:0000313" key="6">
    <source>
        <dbReference type="EMBL" id="KAK5116783.1"/>
    </source>
</evidence>
<sequence>MAEDEQPPPTAEQTTGNPADPPSHPRSQPEAEAKAGIAPSHGISIHVPDDGGPSRPLPVSHMSAPIVTGSSPIRQHKRVPSRTKAVKETLNARSHYGSSDDDGAAVHRINQYIIKQEIGRGSFGAVHLAVDQFGGEYAVKEFSKSRLRKRAQSNLLRNPNQNRRPGHLAAGMGFNSPLHRQSSSDKVETKTNNSLSLIKEEIAIMKKLNHNNLVNLIEVLDDPQEDSLYMVLEMCKKGVVMKVGLDERAEPYEDEACRCWFRDMILGIEYLHTQGIIHRDIKPDNCLVTDDDVLKIVDFGVSEMFEKDSDMATAKSAGSPAFMPPELCIARHGTVNGKAADIWSMGVTLYCLRYGHIPFEKGGMLELYESIRSDDIPLQEEHDESFKRLMRGLLEKDADKRLTMPQLREHPWVTKNGTDLLLSSEENCADLVDPPTEAEMDNAITGNMKNLLIVLEAAKRFKHLLHRKRPSSYQGLFGRKSRLVSPPSAMRSSGSRSIDTHDRRPMEAVLATEGVHRETNVDDEMNKLPVAMDRMQPDSVEINMGARASLNHHETDAVRKQREETSRHQPHPSDPALHRQGMSGPGTDPGERRAFTQDDYGKGHAHDPLLDTLFLHIGPGATADDQQKLDTDDPSQPVVSESPPEVDLNIYEQAYQEEIHRIMSNRGDNASMYLNRRVEHREDFRSHENILDVGESRKGQPLKGLMNSMAAVGKGGSGAGGLAELVKKAREKHEGDLREDGEKQEEEESLLQAPKLGVSERSGSDDGTLETRGQERPSGEMAIPESIVQGTSGGPGSS</sequence>
<dbReference type="CDD" id="cd14008">
    <property type="entry name" value="STKc_LKB1_CaMKK"/>
    <property type="match status" value="1"/>
</dbReference>
<evidence type="ECO:0000256" key="1">
    <source>
        <dbReference type="ARBA" id="ARBA00022741"/>
    </source>
</evidence>
<reference evidence="6" key="1">
    <citation type="submission" date="2023-08" db="EMBL/GenBank/DDBJ databases">
        <title>Black Yeasts Isolated from many extreme environments.</title>
        <authorList>
            <person name="Coleine C."/>
            <person name="Stajich J.E."/>
            <person name="Selbmann L."/>
        </authorList>
    </citation>
    <scope>NUCLEOTIDE SEQUENCE</scope>
    <source>
        <strain evidence="6">CCFEE 5401</strain>
    </source>
</reference>
<dbReference type="InterPro" id="IPR008271">
    <property type="entry name" value="Ser/Thr_kinase_AS"/>
</dbReference>
<feature type="compositionally biased region" description="Basic and acidic residues" evidence="4">
    <location>
        <begin position="726"/>
        <end position="741"/>
    </location>
</feature>
<feature type="compositionally biased region" description="Basic and acidic residues" evidence="4">
    <location>
        <begin position="589"/>
        <end position="604"/>
    </location>
</feature>
<dbReference type="AlphaFoldDB" id="A0AAN7THK8"/>
<feature type="domain" description="Protein kinase" evidence="5">
    <location>
        <begin position="112"/>
        <end position="413"/>
    </location>
</feature>
<gene>
    <name evidence="6" type="ORF">LTR62_007457</name>
</gene>
<dbReference type="PROSITE" id="PS00108">
    <property type="entry name" value="PROTEIN_KINASE_ST"/>
    <property type="match status" value="1"/>
</dbReference>
<dbReference type="GO" id="GO:0004683">
    <property type="term" value="F:calcium/calmodulin-dependent protein kinase activity"/>
    <property type="evidence" value="ECO:0007669"/>
    <property type="project" value="TreeGrafter"/>
</dbReference>
<name>A0AAN7THK8_9PEZI</name>
<dbReference type="SMART" id="SM00220">
    <property type="entry name" value="S_TKc"/>
    <property type="match status" value="1"/>
</dbReference>
<dbReference type="GO" id="GO:0005737">
    <property type="term" value="C:cytoplasm"/>
    <property type="evidence" value="ECO:0007669"/>
    <property type="project" value="TreeGrafter"/>
</dbReference>
<feature type="region of interest" description="Disordered" evidence="4">
    <location>
        <begin position="548"/>
        <end position="604"/>
    </location>
</feature>
<dbReference type="GO" id="GO:0005524">
    <property type="term" value="F:ATP binding"/>
    <property type="evidence" value="ECO:0007669"/>
    <property type="project" value="UniProtKB-UniRule"/>
</dbReference>
<dbReference type="InterPro" id="IPR000719">
    <property type="entry name" value="Prot_kinase_dom"/>
</dbReference>
<dbReference type="PROSITE" id="PS50011">
    <property type="entry name" value="PROTEIN_KINASE_DOM"/>
    <property type="match status" value="1"/>
</dbReference>
<dbReference type="FunFam" id="3.30.200.20:FF:000447">
    <property type="entry name" value="Calcium/calmodulin dependent protein kinase"/>
    <property type="match status" value="1"/>
</dbReference>
<comment type="caution">
    <text evidence="6">The sequence shown here is derived from an EMBL/GenBank/DDBJ whole genome shotgun (WGS) entry which is preliminary data.</text>
</comment>
<proteinExistence type="predicted"/>
<evidence type="ECO:0000256" key="2">
    <source>
        <dbReference type="ARBA" id="ARBA00022840"/>
    </source>
</evidence>
<evidence type="ECO:0000256" key="4">
    <source>
        <dbReference type="SAM" id="MobiDB-lite"/>
    </source>
</evidence>
<dbReference type="InterPro" id="IPR017441">
    <property type="entry name" value="Protein_kinase_ATP_BS"/>
</dbReference>